<evidence type="ECO:0000313" key="2">
    <source>
        <dbReference type="Proteomes" id="UP000231857"/>
    </source>
</evidence>
<gene>
    <name evidence="1" type="ORF">CH363_08300</name>
</gene>
<organism evidence="1 2">
    <name type="scientific">Leptospira haakeii</name>
    <dbReference type="NCBI Taxonomy" id="2023198"/>
    <lineage>
        <taxon>Bacteria</taxon>
        <taxon>Pseudomonadati</taxon>
        <taxon>Spirochaetota</taxon>
        <taxon>Spirochaetia</taxon>
        <taxon>Leptospirales</taxon>
        <taxon>Leptospiraceae</taxon>
        <taxon>Leptospira</taxon>
    </lineage>
</organism>
<name>A0ABX4PK19_9LEPT</name>
<dbReference type="Proteomes" id="UP000231857">
    <property type="component" value="Unassembled WGS sequence"/>
</dbReference>
<sequence>MKHSILLFLIVSFEFCAPSIEELNIKGSVYFRMVDIFLPPADHFEIFKERNLQEKLNKDLYGEIDTGSVLKSSEVFESVLVLEDNSEKIVRIIIPKYLKKEIWKIKPFELKRKGEKLVFDFNVLNYKDVYILNSINKLEYQKGEVPISK</sequence>
<keyword evidence="2" id="KW-1185">Reference proteome</keyword>
<comment type="caution">
    <text evidence="1">The sequence shown here is derived from an EMBL/GenBank/DDBJ whole genome shotgun (WGS) entry which is preliminary data.</text>
</comment>
<evidence type="ECO:0000313" key="1">
    <source>
        <dbReference type="EMBL" id="PKA16139.1"/>
    </source>
</evidence>
<protein>
    <recommendedName>
        <fullName evidence="3">Lipoprotein</fullName>
    </recommendedName>
</protein>
<accession>A0ABX4PK19</accession>
<proteinExistence type="predicted"/>
<dbReference type="EMBL" id="NPEI01000004">
    <property type="protein sequence ID" value="PKA16139.1"/>
    <property type="molecule type" value="Genomic_DNA"/>
</dbReference>
<evidence type="ECO:0008006" key="3">
    <source>
        <dbReference type="Google" id="ProtNLM"/>
    </source>
</evidence>
<reference evidence="1 2" key="1">
    <citation type="submission" date="2017-07" db="EMBL/GenBank/DDBJ databases">
        <title>Leptospira spp. isolated from tropical soils.</title>
        <authorList>
            <person name="Thibeaux R."/>
            <person name="Iraola G."/>
            <person name="Ferres I."/>
            <person name="Bierque E."/>
            <person name="Girault D."/>
            <person name="Soupe-Gilbert M.-E."/>
            <person name="Picardeau M."/>
            <person name="Goarant C."/>
        </authorList>
    </citation>
    <scope>NUCLEOTIDE SEQUENCE [LARGE SCALE GENOMIC DNA]</scope>
    <source>
        <strain evidence="1 2">ATI7-C-A2</strain>
    </source>
</reference>